<keyword evidence="3" id="KW-1185">Reference proteome</keyword>
<organism evidence="2 3">
    <name type="scientific">Vibrio xiamenensis</name>
    <dbReference type="NCBI Taxonomy" id="861298"/>
    <lineage>
        <taxon>Bacteria</taxon>
        <taxon>Pseudomonadati</taxon>
        <taxon>Pseudomonadota</taxon>
        <taxon>Gammaproteobacteria</taxon>
        <taxon>Vibrionales</taxon>
        <taxon>Vibrionaceae</taxon>
        <taxon>Vibrio</taxon>
    </lineage>
</organism>
<name>A0A1G8AQN1_9VIBR</name>
<accession>A0A1G8AQN1</accession>
<feature type="domain" description="Carboxymuconolactone decarboxylase-like" evidence="1">
    <location>
        <begin position="7"/>
        <end position="72"/>
    </location>
</feature>
<evidence type="ECO:0000259" key="1">
    <source>
        <dbReference type="Pfam" id="PF02627"/>
    </source>
</evidence>
<dbReference type="InterPro" id="IPR052512">
    <property type="entry name" value="4CMD/NDH-1_regulator"/>
</dbReference>
<keyword evidence="2" id="KW-0575">Peroxidase</keyword>
<reference evidence="2 3" key="1">
    <citation type="submission" date="2016-10" db="EMBL/GenBank/DDBJ databases">
        <authorList>
            <person name="de Groot N.N."/>
        </authorList>
    </citation>
    <scope>NUCLEOTIDE SEQUENCE [LARGE SCALE GENOMIC DNA]</scope>
    <source>
        <strain evidence="2 3">CGMCC 1.10228</strain>
    </source>
</reference>
<evidence type="ECO:0000313" key="3">
    <source>
        <dbReference type="Proteomes" id="UP000198854"/>
    </source>
</evidence>
<dbReference type="PANTHER" id="PTHR33570:SF2">
    <property type="entry name" value="CARBOXYMUCONOLACTONE DECARBOXYLASE-LIKE DOMAIN-CONTAINING PROTEIN"/>
    <property type="match status" value="1"/>
</dbReference>
<dbReference type="InterPro" id="IPR029032">
    <property type="entry name" value="AhpD-like"/>
</dbReference>
<dbReference type="SUPFAM" id="SSF69118">
    <property type="entry name" value="AhpD-like"/>
    <property type="match status" value="1"/>
</dbReference>
<evidence type="ECO:0000313" key="2">
    <source>
        <dbReference type="EMBL" id="SDH23203.1"/>
    </source>
</evidence>
<dbReference type="InterPro" id="IPR003779">
    <property type="entry name" value="CMD-like"/>
</dbReference>
<keyword evidence="2" id="KW-0560">Oxidoreductase</keyword>
<protein>
    <submittedName>
        <fullName evidence="2">Uncharacterized conserved protein YurZ, alkylhydroperoxidase/carboxymuconolactone decarboxylase family</fullName>
    </submittedName>
</protein>
<feature type="domain" description="Carboxymuconolactone decarboxylase-like" evidence="1">
    <location>
        <begin position="126"/>
        <end position="188"/>
    </location>
</feature>
<dbReference type="EMBL" id="FNDD01000011">
    <property type="protein sequence ID" value="SDH23203.1"/>
    <property type="molecule type" value="Genomic_DNA"/>
</dbReference>
<dbReference type="Pfam" id="PF02627">
    <property type="entry name" value="CMD"/>
    <property type="match status" value="2"/>
</dbReference>
<dbReference type="PANTHER" id="PTHR33570">
    <property type="entry name" value="4-CARBOXYMUCONOLACTONE DECARBOXYLASE FAMILY PROTEIN"/>
    <property type="match status" value="1"/>
</dbReference>
<proteinExistence type="predicted"/>
<dbReference type="GO" id="GO:0051920">
    <property type="term" value="F:peroxiredoxin activity"/>
    <property type="evidence" value="ECO:0007669"/>
    <property type="project" value="InterPro"/>
</dbReference>
<gene>
    <name evidence="2" type="ORF">SAMN04488136_11171</name>
</gene>
<sequence length="215" mass="23188">MQTQTHEPMLTQQEQALIPIAAFTASGNLTSLSSSLHIGLDAGLTISEVREVLVQMYAYTGFPRSLNALGALMAVVNERKQQGLVDVEGISADSLCEPQSSLDIGTENQTQLVGQPVTGALFDFAPAIDHYLKAHLFGDIFARDILSWKQRELATIAALANMQGVNSQLQAHYGISLNNGITVEQLHQFTDLIRQHCGDDIADNAQTVLSGVLGE</sequence>
<dbReference type="Gene3D" id="1.20.1290.10">
    <property type="entry name" value="AhpD-like"/>
    <property type="match status" value="1"/>
</dbReference>
<dbReference type="AlphaFoldDB" id="A0A1G8AQN1"/>
<dbReference type="RefSeq" id="WP_093273449.1">
    <property type="nucleotide sequence ID" value="NZ_FNDD01000011.1"/>
</dbReference>
<dbReference type="STRING" id="861298.SAMN04488136_11171"/>
<dbReference type="OrthoDB" id="9802489at2"/>
<dbReference type="Proteomes" id="UP000198854">
    <property type="component" value="Unassembled WGS sequence"/>
</dbReference>